<evidence type="ECO:0000313" key="11">
    <source>
        <dbReference type="EMBL" id="HJB30382.1"/>
    </source>
</evidence>
<dbReference type="PANTHER" id="PTHR35527">
    <property type="entry name" value="CHOLOYLGLYCINE HYDROLASE"/>
    <property type="match status" value="1"/>
</dbReference>
<evidence type="ECO:0000256" key="3">
    <source>
        <dbReference type="ARBA" id="ARBA00022801"/>
    </source>
</evidence>
<evidence type="ECO:0000256" key="5">
    <source>
        <dbReference type="ARBA" id="ARBA00044769"/>
    </source>
</evidence>
<dbReference type="InterPro" id="IPR052193">
    <property type="entry name" value="Peptidase_C59"/>
</dbReference>
<evidence type="ECO:0000256" key="9">
    <source>
        <dbReference type="ARBA" id="ARBA00048897"/>
    </source>
</evidence>
<reference evidence="11" key="1">
    <citation type="journal article" date="2021" name="PeerJ">
        <title>Extensive microbial diversity within the chicken gut microbiome revealed by metagenomics and culture.</title>
        <authorList>
            <person name="Gilroy R."/>
            <person name="Ravi A."/>
            <person name="Getino M."/>
            <person name="Pursley I."/>
            <person name="Horton D.L."/>
            <person name="Alikhan N.F."/>
            <person name="Baker D."/>
            <person name="Gharbi K."/>
            <person name="Hall N."/>
            <person name="Watson M."/>
            <person name="Adriaenssens E.M."/>
            <person name="Foster-Nyarko E."/>
            <person name="Jarju S."/>
            <person name="Secka A."/>
            <person name="Antonio M."/>
            <person name="Oren A."/>
            <person name="Chaudhuri R.R."/>
            <person name="La Ragione R."/>
            <person name="Hildebrand F."/>
            <person name="Pallen M.J."/>
        </authorList>
    </citation>
    <scope>NUCLEOTIDE SEQUENCE</scope>
    <source>
        <strain evidence="11">ChiSjej1B19-5720</strain>
    </source>
</reference>
<dbReference type="AlphaFoldDB" id="A0A9D2LW16"/>
<dbReference type="Pfam" id="PF02275">
    <property type="entry name" value="CBAH"/>
    <property type="match status" value="1"/>
</dbReference>
<dbReference type="GO" id="GO:0045302">
    <property type="term" value="F:choloylglycine hydrolase activity"/>
    <property type="evidence" value="ECO:0007669"/>
    <property type="project" value="UniProtKB-EC"/>
</dbReference>
<comment type="similarity">
    <text evidence="2">Belongs to the peptidase C59 family.</text>
</comment>
<dbReference type="CDD" id="cd00542">
    <property type="entry name" value="Ntn_PVA"/>
    <property type="match status" value="1"/>
</dbReference>
<dbReference type="InterPro" id="IPR047711">
    <property type="entry name" value="CBAH"/>
</dbReference>
<evidence type="ECO:0000256" key="7">
    <source>
        <dbReference type="ARBA" id="ARBA00044806"/>
    </source>
</evidence>
<dbReference type="Proteomes" id="UP000823842">
    <property type="component" value="Unassembled WGS sequence"/>
</dbReference>
<evidence type="ECO:0000259" key="10">
    <source>
        <dbReference type="Pfam" id="PF02275"/>
    </source>
</evidence>
<organism evidence="11 12">
    <name type="scientific">Candidatus Blautia faecavium</name>
    <dbReference type="NCBI Taxonomy" id="2838487"/>
    <lineage>
        <taxon>Bacteria</taxon>
        <taxon>Bacillati</taxon>
        <taxon>Bacillota</taxon>
        <taxon>Clostridia</taxon>
        <taxon>Lachnospirales</taxon>
        <taxon>Lachnospiraceae</taxon>
        <taxon>Blautia</taxon>
    </lineage>
</organism>
<dbReference type="EC" id="3.5.1.24" evidence="5"/>
<dbReference type="GO" id="GO:0006629">
    <property type="term" value="P:lipid metabolic process"/>
    <property type="evidence" value="ECO:0007669"/>
    <property type="project" value="UniProtKB-KW"/>
</dbReference>
<gene>
    <name evidence="11" type="primary">bsh</name>
    <name evidence="11" type="ORF">IAA06_16535</name>
</gene>
<reference evidence="11" key="2">
    <citation type="submission" date="2021-04" db="EMBL/GenBank/DDBJ databases">
        <authorList>
            <person name="Gilroy R."/>
        </authorList>
    </citation>
    <scope>NUCLEOTIDE SEQUENCE</scope>
    <source>
        <strain evidence="11">ChiSjej1B19-5720</strain>
    </source>
</reference>
<comment type="catalytic activity">
    <reaction evidence="9">
        <text>taurodeoxycholate + H2O = deoxycholate + taurine</text>
        <dbReference type="Rhea" id="RHEA:47556"/>
        <dbReference type="ChEBI" id="CHEBI:15377"/>
        <dbReference type="ChEBI" id="CHEBI:23614"/>
        <dbReference type="ChEBI" id="CHEBI:36261"/>
        <dbReference type="ChEBI" id="CHEBI:507393"/>
    </reaction>
    <physiologicalReaction direction="left-to-right" evidence="9">
        <dbReference type="Rhea" id="RHEA:47557"/>
    </physiologicalReaction>
</comment>
<dbReference type="InterPro" id="IPR029132">
    <property type="entry name" value="CBAH/NAAA_C"/>
</dbReference>
<name>A0A9D2LW16_9FIRM</name>
<dbReference type="InterPro" id="IPR029055">
    <property type="entry name" value="Ntn_hydrolases_N"/>
</dbReference>
<sequence length="327" mass="37013">MCTCITFNNGDFYFGRNLDLEYRFGEQVVITPRNYRIKFKENPEYTSHYGMIGMATVVENYPLYAEAANEKGLCMAGLNFPGNASYKEVKKEAVNVAPYELIPWLLGRCSTVKEAREMLTDVNIINQPFTANLPCAPLHWMLADREECIVLEAVEEGVKIYENPWGVLTNNPPFPFYQSYLCNYMNLSSQPPINRFAEKLDLNPYGQGMGGIGLPGDASPASRFVKAAFLKWNSKCAQEENANISQFFHILDGVSMVQGSVITPEGKCDITTYSCCINTDQGTYYYKTYENNQIQAVRMQESHLTGQELLTYPLPTTQNINWQNKTS</sequence>
<keyword evidence="4" id="KW-0443">Lipid metabolism</keyword>
<comment type="catalytic activity">
    <reaction evidence="8">
        <text>cholate + taurine = taurocholate + H2O</text>
        <dbReference type="Rhea" id="RHEA:47108"/>
        <dbReference type="ChEBI" id="CHEBI:15377"/>
        <dbReference type="ChEBI" id="CHEBI:29747"/>
        <dbReference type="ChEBI" id="CHEBI:36257"/>
        <dbReference type="ChEBI" id="CHEBI:507393"/>
    </reaction>
    <physiologicalReaction direction="right-to-left" evidence="8">
        <dbReference type="Rhea" id="RHEA:47110"/>
    </physiologicalReaction>
</comment>
<dbReference type="PANTHER" id="PTHR35527:SF2">
    <property type="entry name" value="HYDROLASE"/>
    <property type="match status" value="1"/>
</dbReference>
<comment type="pathway">
    <text evidence="1">Lipid metabolism; bile acid biosynthesis.</text>
</comment>
<evidence type="ECO:0000256" key="8">
    <source>
        <dbReference type="ARBA" id="ARBA00047285"/>
    </source>
</evidence>
<protein>
    <recommendedName>
        <fullName evidence="5">choloylglycine hydrolase</fullName>
        <ecNumber evidence="5">3.5.1.24</ecNumber>
    </recommendedName>
    <alternativeName>
        <fullName evidence="6">Bile salt hydrolase</fullName>
    </alternativeName>
    <alternativeName>
        <fullName evidence="7">Choloylglycine hydrolase</fullName>
    </alternativeName>
</protein>
<feature type="domain" description="Choloylglycine hydrolase/NAAA C-terminal" evidence="10">
    <location>
        <begin position="2"/>
        <end position="312"/>
    </location>
</feature>
<keyword evidence="3 11" id="KW-0378">Hydrolase</keyword>
<accession>A0A9D2LW16</accession>
<dbReference type="SUPFAM" id="SSF56235">
    <property type="entry name" value="N-terminal nucleophile aminohydrolases (Ntn hydrolases)"/>
    <property type="match status" value="1"/>
</dbReference>
<evidence type="ECO:0000256" key="1">
    <source>
        <dbReference type="ARBA" id="ARBA00004860"/>
    </source>
</evidence>
<dbReference type="EMBL" id="DWYZ01000317">
    <property type="protein sequence ID" value="HJB30382.1"/>
    <property type="molecule type" value="Genomic_DNA"/>
</dbReference>
<evidence type="ECO:0000256" key="4">
    <source>
        <dbReference type="ARBA" id="ARBA00023098"/>
    </source>
</evidence>
<proteinExistence type="inferred from homology"/>
<evidence type="ECO:0000256" key="2">
    <source>
        <dbReference type="ARBA" id="ARBA00006625"/>
    </source>
</evidence>
<comment type="caution">
    <text evidence="11">The sequence shown here is derived from an EMBL/GenBank/DDBJ whole genome shotgun (WGS) entry which is preliminary data.</text>
</comment>
<dbReference type="NCBIfam" id="NF038245">
    <property type="entry name" value="bile_salt_hydro"/>
    <property type="match status" value="1"/>
</dbReference>
<dbReference type="Gene3D" id="3.60.60.10">
    <property type="entry name" value="Penicillin V Acylase, Chain A"/>
    <property type="match status" value="1"/>
</dbReference>
<evidence type="ECO:0000256" key="6">
    <source>
        <dbReference type="ARBA" id="ARBA00044804"/>
    </source>
</evidence>
<evidence type="ECO:0000313" key="12">
    <source>
        <dbReference type="Proteomes" id="UP000823842"/>
    </source>
</evidence>